<feature type="transmembrane region" description="Helical" evidence="1">
    <location>
        <begin position="172"/>
        <end position="190"/>
    </location>
</feature>
<gene>
    <name evidence="2" type="ordered locus">BCAN_B0205</name>
</gene>
<evidence type="ECO:0000313" key="2">
    <source>
        <dbReference type="EMBL" id="ABX63399.1"/>
    </source>
</evidence>
<keyword evidence="1" id="KW-0472">Membrane</keyword>
<keyword evidence="3" id="KW-1185">Reference proteome</keyword>
<dbReference type="KEGG" id="bcs:BCAN_B0205"/>
<sequence>MSGKLWARMLNRLSRVRSVVGRMAFVDGVTSARPRNLPPTIRTAASRPAPTTRLGTRFATGSASWLATWLTARFSVMTAARPITRTTRAGTTRTRARIAVGTAKTAFAARTTRLSGLAPLKTTFAAFSRLAFRIAQFGALTLAGAAFLASALVLFVLFAIIRPAAFPLETTFRAFVTAFAAFLAAALFLAEAARAHLEIATELCRTVRLLMFHARRLCSLLFALRARAGSHPHIGIATTARLYLFGLLFASATAFARAGNPFALTRGAAAFAFLWQLAFFHFTARAPLHGGIGKLIENRRIKIRTGFLNQLVAKLVAQCAPLDLANSALFQIAQLEWPKGNADKAADRKAQRTKNILHFTVLAFTQANGNPDIRALNALKLGFHAAIKNAIDRDAVFQFIKLLLRDLAMRAHAIAAQPTRGGQFQNARQPAIIGKEQKAFRVDIKTPDRQYAWHFRRQGLENRRAALRVAIGGHETGGLVIEPQAGALRLPQRLAVDGDDVGALYIDGGAFQHLAINRNAPGSNHRFRLAARGNARARQTLGYPLARLLFDRRAPGTEFTRLVAVAAFAARAAVPVRAARAI</sequence>
<evidence type="ECO:0000256" key="1">
    <source>
        <dbReference type="SAM" id="Phobius"/>
    </source>
</evidence>
<feature type="transmembrane region" description="Helical" evidence="1">
    <location>
        <begin position="262"/>
        <end position="284"/>
    </location>
</feature>
<evidence type="ECO:0000313" key="3">
    <source>
        <dbReference type="Proteomes" id="UP000001385"/>
    </source>
</evidence>
<dbReference type="EMBL" id="CP000873">
    <property type="protein sequence ID" value="ABX63399.1"/>
    <property type="molecule type" value="Genomic_DNA"/>
</dbReference>
<feature type="transmembrane region" description="Helical" evidence="1">
    <location>
        <begin position="137"/>
        <end position="160"/>
    </location>
</feature>
<name>A9MDW1_BRUC2</name>
<organism evidence="2 3">
    <name type="scientific">Brucella canis (strain ATCC 23365 / NCTC 10854 / RM-666)</name>
    <dbReference type="NCBI Taxonomy" id="483179"/>
    <lineage>
        <taxon>Bacteria</taxon>
        <taxon>Pseudomonadati</taxon>
        <taxon>Pseudomonadota</taxon>
        <taxon>Alphaproteobacteria</taxon>
        <taxon>Hyphomicrobiales</taxon>
        <taxon>Brucellaceae</taxon>
        <taxon>Brucella/Ochrobactrum group</taxon>
        <taxon>Brucella</taxon>
    </lineage>
</organism>
<dbReference type="AlphaFoldDB" id="A9MDW1"/>
<proteinExistence type="predicted"/>
<protein>
    <submittedName>
        <fullName evidence="2">Uncharacterized protein</fullName>
    </submittedName>
</protein>
<dbReference type="Proteomes" id="UP000001385">
    <property type="component" value="Chromosome II"/>
</dbReference>
<accession>A9MDW1</accession>
<reference evidence="2 3" key="1">
    <citation type="submission" date="2007-10" db="EMBL/GenBank/DDBJ databases">
        <title>Brucella canis ATCC 23365 whole genome shotgun sequencing project.</title>
        <authorList>
            <person name="Setubal J.C."/>
            <person name="Bowns C."/>
            <person name="Boyle S."/>
            <person name="Crasta O.R."/>
            <person name="Czar M.J."/>
            <person name="Dharmanolla C."/>
            <person name="Gillespie J.J."/>
            <person name="Kenyon R.W."/>
            <person name="Lu J."/>
            <person name="Mane S."/>
            <person name="Mohapatra S."/>
            <person name="Nagrani S."/>
            <person name="Purkayastha A."/>
            <person name="Rajasimha H.K."/>
            <person name="Shallom J.M."/>
            <person name="Shallom S."/>
            <person name="Shukla M."/>
            <person name="Snyder E.E."/>
            <person name="Sobral B.W."/>
            <person name="Wattam A.R."/>
            <person name="Will R."/>
            <person name="Williams K."/>
            <person name="Yoo H."/>
            <person name="Bruce D."/>
            <person name="Detter C."/>
            <person name="Munk C."/>
            <person name="Brettin T.S."/>
        </authorList>
    </citation>
    <scope>NUCLEOTIDE SEQUENCE [LARGE SCALE GENOMIC DNA]</scope>
    <source>
        <strain evidence="3">ATCC 23365 / NCTC 10854 / RM-666</strain>
    </source>
</reference>
<keyword evidence="1" id="KW-1133">Transmembrane helix</keyword>
<feature type="transmembrane region" description="Helical" evidence="1">
    <location>
        <begin position="234"/>
        <end position="256"/>
    </location>
</feature>
<dbReference type="HOGENOM" id="CLU_468267_0_0_5"/>
<keyword evidence="1" id="KW-0812">Transmembrane</keyword>